<gene>
    <name evidence="5" type="ORF">DCCM_2212</name>
</gene>
<dbReference type="SUPFAM" id="SSF52540">
    <property type="entry name" value="P-loop containing nucleoside triphosphate hydrolases"/>
    <property type="match status" value="1"/>
</dbReference>
<evidence type="ECO:0000256" key="3">
    <source>
        <dbReference type="ARBA" id="ARBA00022840"/>
    </source>
</evidence>
<evidence type="ECO:0000256" key="2">
    <source>
        <dbReference type="ARBA" id="ARBA00022741"/>
    </source>
</evidence>
<dbReference type="SMART" id="SM00382">
    <property type="entry name" value="AAA"/>
    <property type="match status" value="1"/>
</dbReference>
<dbReference type="EMBL" id="BFAV01000073">
    <property type="protein sequence ID" value="GBF33115.1"/>
    <property type="molecule type" value="Genomic_DNA"/>
</dbReference>
<dbReference type="CDD" id="cd03235">
    <property type="entry name" value="ABC_Metallic_Cations"/>
    <property type="match status" value="1"/>
</dbReference>
<dbReference type="RefSeq" id="WP_104371549.1">
    <property type="nucleotide sequence ID" value="NZ_BFAV01000073.1"/>
</dbReference>
<dbReference type="InterPro" id="IPR003439">
    <property type="entry name" value="ABC_transporter-like_ATP-bd"/>
</dbReference>
<keyword evidence="3" id="KW-0067">ATP-binding</keyword>
<dbReference type="Gene3D" id="3.40.50.300">
    <property type="entry name" value="P-loop containing nucleotide triphosphate hydrolases"/>
    <property type="match status" value="1"/>
</dbReference>
<dbReference type="GO" id="GO:0005524">
    <property type="term" value="F:ATP binding"/>
    <property type="evidence" value="ECO:0007669"/>
    <property type="project" value="UniProtKB-KW"/>
</dbReference>
<feature type="domain" description="ABC transporter" evidence="4">
    <location>
        <begin position="6"/>
        <end position="243"/>
    </location>
</feature>
<evidence type="ECO:0000313" key="6">
    <source>
        <dbReference type="Proteomes" id="UP000239549"/>
    </source>
</evidence>
<dbReference type="OrthoDB" id="9806726at2"/>
<dbReference type="InterPro" id="IPR003593">
    <property type="entry name" value="AAA+_ATPase"/>
</dbReference>
<dbReference type="Pfam" id="PF00005">
    <property type="entry name" value="ABC_tran"/>
    <property type="match status" value="1"/>
</dbReference>
<dbReference type="InterPro" id="IPR017871">
    <property type="entry name" value="ABC_transporter-like_CS"/>
</dbReference>
<organism evidence="5 6">
    <name type="scientific">Desulfocucumis palustris</name>
    <dbReference type="NCBI Taxonomy" id="1898651"/>
    <lineage>
        <taxon>Bacteria</taxon>
        <taxon>Bacillati</taxon>
        <taxon>Bacillota</taxon>
        <taxon>Clostridia</taxon>
        <taxon>Eubacteriales</taxon>
        <taxon>Desulfocucumaceae</taxon>
        <taxon>Desulfocucumis</taxon>
    </lineage>
</organism>
<dbReference type="PANTHER" id="PTHR42734">
    <property type="entry name" value="METAL TRANSPORT SYSTEM ATP-BINDING PROTEIN TM_0124-RELATED"/>
    <property type="match status" value="1"/>
</dbReference>
<dbReference type="InterPro" id="IPR027417">
    <property type="entry name" value="P-loop_NTPase"/>
</dbReference>
<dbReference type="FunFam" id="3.40.50.300:FF:000134">
    <property type="entry name" value="Iron-enterobactin ABC transporter ATP-binding protein"/>
    <property type="match status" value="1"/>
</dbReference>
<dbReference type="AlphaFoldDB" id="A0A2L2XA94"/>
<dbReference type="GO" id="GO:0016887">
    <property type="term" value="F:ATP hydrolysis activity"/>
    <property type="evidence" value="ECO:0007669"/>
    <property type="project" value="InterPro"/>
</dbReference>
<name>A0A2L2XA94_9FIRM</name>
<dbReference type="PROSITE" id="PS00211">
    <property type="entry name" value="ABC_TRANSPORTER_1"/>
    <property type="match status" value="1"/>
</dbReference>
<proteinExistence type="predicted"/>
<dbReference type="PROSITE" id="PS50893">
    <property type="entry name" value="ABC_TRANSPORTER_2"/>
    <property type="match status" value="1"/>
</dbReference>
<protein>
    <submittedName>
        <fullName evidence="5">Manganese ABC transporter</fullName>
    </submittedName>
</protein>
<comment type="caution">
    <text evidence="5">The sequence shown here is derived from an EMBL/GenBank/DDBJ whole genome shotgun (WGS) entry which is preliminary data.</text>
</comment>
<reference evidence="6" key="1">
    <citation type="submission" date="2018-02" db="EMBL/GenBank/DDBJ databases">
        <title>Genome sequence of Desulfocucumis palustris strain NAW-5.</title>
        <authorList>
            <person name="Watanabe M."/>
            <person name="Kojima H."/>
            <person name="Fukui M."/>
        </authorList>
    </citation>
    <scope>NUCLEOTIDE SEQUENCE [LARGE SCALE GENOMIC DNA]</scope>
    <source>
        <strain evidence="6">NAW-5</strain>
    </source>
</reference>
<keyword evidence="1" id="KW-0813">Transport</keyword>
<evidence type="ECO:0000259" key="4">
    <source>
        <dbReference type="PROSITE" id="PS50893"/>
    </source>
</evidence>
<dbReference type="InterPro" id="IPR050153">
    <property type="entry name" value="Metal_Ion_Import_ABC"/>
</dbReference>
<evidence type="ECO:0000313" key="5">
    <source>
        <dbReference type="EMBL" id="GBF33115.1"/>
    </source>
</evidence>
<evidence type="ECO:0000256" key="1">
    <source>
        <dbReference type="ARBA" id="ARBA00022448"/>
    </source>
</evidence>
<accession>A0A2L2XA94</accession>
<keyword evidence="6" id="KW-1185">Reference proteome</keyword>
<sequence length="243" mass="27022">MSETIISLQNAVVSYREDVALQGVTLEIKRGELVGIMGPNGAGKTTILTLVNGLGKLLQGNVRVLNYDTGGGFPAALRKRIGYVPQVHNIDPRMPVNVKEVVMMGRYGQLGMLRRPGDPDRRLVEKMLRLVGMTHLAERPIGHLSGGEQQRVAIARALAQEPEILLLDEPTTGLDRRARTEIMHMVHEIHRDRGLTTLMVTHEHKTAAALCNRVVLMKEGRVWTHGKPREVLRETVLNGLYDL</sequence>
<dbReference type="Proteomes" id="UP000239549">
    <property type="component" value="Unassembled WGS sequence"/>
</dbReference>
<keyword evidence="2" id="KW-0547">Nucleotide-binding</keyword>